<dbReference type="AlphaFoldDB" id="A0A6A5ACP1"/>
<name>A0A6A5ACP1_APHAT</name>
<comment type="caution">
    <text evidence="1">The sequence shown here is derived from an EMBL/GenBank/DDBJ whole genome shotgun (WGS) entry which is preliminary data.</text>
</comment>
<feature type="non-terminal residue" evidence="1">
    <location>
        <position position="1"/>
    </location>
</feature>
<proteinExistence type="predicted"/>
<reference evidence="1 2" key="1">
    <citation type="submission" date="2019-06" db="EMBL/GenBank/DDBJ databases">
        <title>Genomics analysis of Aphanomyces spp. identifies a new class of oomycete effector associated with host adaptation.</title>
        <authorList>
            <person name="Gaulin E."/>
        </authorList>
    </citation>
    <scope>NUCLEOTIDE SEQUENCE [LARGE SCALE GENOMIC DNA]</scope>
    <source>
        <strain evidence="1 2">E</strain>
    </source>
</reference>
<dbReference type="Proteomes" id="UP000469452">
    <property type="component" value="Unassembled WGS sequence"/>
</dbReference>
<evidence type="ECO:0000313" key="1">
    <source>
        <dbReference type="EMBL" id="KAF0750547.1"/>
    </source>
</evidence>
<dbReference type="EMBL" id="VJMI01012279">
    <property type="protein sequence ID" value="KAF0750547.1"/>
    <property type="molecule type" value="Genomic_DNA"/>
</dbReference>
<organism evidence="1 2">
    <name type="scientific">Aphanomyces astaci</name>
    <name type="common">Crayfish plague agent</name>
    <dbReference type="NCBI Taxonomy" id="112090"/>
    <lineage>
        <taxon>Eukaryota</taxon>
        <taxon>Sar</taxon>
        <taxon>Stramenopiles</taxon>
        <taxon>Oomycota</taxon>
        <taxon>Saprolegniomycetes</taxon>
        <taxon>Saprolegniales</taxon>
        <taxon>Verrucalvaceae</taxon>
        <taxon>Aphanomyces</taxon>
    </lineage>
</organism>
<gene>
    <name evidence="1" type="ORF">AaE_006673</name>
</gene>
<protein>
    <submittedName>
        <fullName evidence="1">Uncharacterized protein</fullName>
    </submittedName>
</protein>
<accession>A0A6A5ACP1</accession>
<evidence type="ECO:0000313" key="2">
    <source>
        <dbReference type="Proteomes" id="UP000469452"/>
    </source>
</evidence>
<sequence>YAFREFRKAALTIEIFGRTFNVSASTIPTRGLELYKGINQFAKEVTVFNSDVVTPVKPSCGD</sequence>